<evidence type="ECO:0000313" key="2">
    <source>
        <dbReference type="EMBL" id="MQL99876.1"/>
    </source>
</evidence>
<feature type="transmembrane region" description="Helical" evidence="1">
    <location>
        <begin position="621"/>
        <end position="639"/>
    </location>
</feature>
<protein>
    <submittedName>
        <fullName evidence="2">Uncharacterized protein</fullName>
    </submittedName>
</protein>
<evidence type="ECO:0000313" key="3">
    <source>
        <dbReference type="Proteomes" id="UP000652761"/>
    </source>
</evidence>
<name>A0A843VXR8_COLES</name>
<accession>A0A843VXR8</accession>
<keyword evidence="1" id="KW-0812">Transmembrane</keyword>
<dbReference type="Proteomes" id="UP000652761">
    <property type="component" value="Unassembled WGS sequence"/>
</dbReference>
<comment type="caution">
    <text evidence="2">The sequence shown here is derived from an EMBL/GenBank/DDBJ whole genome shotgun (WGS) entry which is preliminary data.</text>
</comment>
<keyword evidence="1" id="KW-1133">Transmembrane helix</keyword>
<feature type="transmembrane region" description="Helical" evidence="1">
    <location>
        <begin position="715"/>
        <end position="734"/>
    </location>
</feature>
<feature type="transmembrane region" description="Helical" evidence="1">
    <location>
        <begin position="382"/>
        <end position="401"/>
    </location>
</feature>
<reference evidence="2" key="1">
    <citation type="submission" date="2017-07" db="EMBL/GenBank/DDBJ databases">
        <title>Taro Niue Genome Assembly and Annotation.</title>
        <authorList>
            <person name="Atibalentja N."/>
            <person name="Keating K."/>
            <person name="Fields C.J."/>
        </authorList>
    </citation>
    <scope>NUCLEOTIDE SEQUENCE</scope>
    <source>
        <strain evidence="2">Niue_2</strain>
        <tissue evidence="2">Leaf</tissue>
    </source>
</reference>
<organism evidence="2 3">
    <name type="scientific">Colocasia esculenta</name>
    <name type="common">Wild taro</name>
    <name type="synonym">Arum esculentum</name>
    <dbReference type="NCBI Taxonomy" id="4460"/>
    <lineage>
        <taxon>Eukaryota</taxon>
        <taxon>Viridiplantae</taxon>
        <taxon>Streptophyta</taxon>
        <taxon>Embryophyta</taxon>
        <taxon>Tracheophyta</taxon>
        <taxon>Spermatophyta</taxon>
        <taxon>Magnoliopsida</taxon>
        <taxon>Liliopsida</taxon>
        <taxon>Araceae</taxon>
        <taxon>Aroideae</taxon>
        <taxon>Colocasieae</taxon>
        <taxon>Colocasia</taxon>
    </lineage>
</organism>
<evidence type="ECO:0000256" key="1">
    <source>
        <dbReference type="SAM" id="Phobius"/>
    </source>
</evidence>
<feature type="transmembrane region" description="Helical" evidence="1">
    <location>
        <begin position="554"/>
        <end position="575"/>
    </location>
</feature>
<dbReference type="AlphaFoldDB" id="A0A843VXR8"/>
<feature type="transmembrane region" description="Helical" evidence="1">
    <location>
        <begin position="595"/>
        <end position="615"/>
    </location>
</feature>
<keyword evidence="1" id="KW-0472">Membrane</keyword>
<proteinExistence type="predicted"/>
<gene>
    <name evidence="2" type="ORF">Taro_032605</name>
</gene>
<dbReference type="EMBL" id="NMUH01002423">
    <property type="protein sequence ID" value="MQL99876.1"/>
    <property type="molecule type" value="Genomic_DNA"/>
</dbReference>
<feature type="non-terminal residue" evidence="2">
    <location>
        <position position="1"/>
    </location>
</feature>
<feature type="transmembrane region" description="Helical" evidence="1">
    <location>
        <begin position="646"/>
        <end position="668"/>
    </location>
</feature>
<feature type="transmembrane region" description="Helical" evidence="1">
    <location>
        <begin position="674"/>
        <end position="695"/>
    </location>
</feature>
<sequence length="1047" mass="113873">MLSRPQFRGLKAVDPPFFSFFPFLLLPLLSEVGELPSSFSGILEGEGTGELVAEQWSGVVERGGGGRAVVKAYLGSVLRLPMDACRWCSVYVFSLFLWFASEERWHCCPSSPLLVAFGLSRHQTKATCNLSCSGGDRLAVAFTSALQFLFPIVEEDDSCPDEERDGSIRRVLNLKATPCVSLSGCDRIHAAFCLLVAAGFSSPSGFGVVGCGRRHPSRRDLVATCWLSPSCSEGDAPVVAFRLPVFLALVVVPVWPTALLGVSERGIEPVEGVLRATSVLELATVLADSRAEGKTVVGSGVDSLTSWRVRSLGWFCLWALDLVEVRGSRAGGETSVSRGCSVSLVVTPGCPFLTSWRVSAKGCFRIVFDSAGSAGVVSSPTLVVGHGITLFRYFFLLLWMVRDWLSLLSLVREAHPPYSFQVASFPAGFKCELQESVAAIAGCTCYERGCWFARATVEFVVSLYVHVGMLVCCVARLVERFYTCLWLLSSLCWLVVNSGELLLEFFSVGSGGSEGLRSAVRLAGAFWRVFPKRCLSGSGGGSPRTYLRVLGVHFGLPLCCLYGLKCVVWLGCVLVRFSQDGSWRFWWRFSTELPYVVLVVVFLFVFEFLGCAGGTSCVPVVGWFASLLAPYVLSQMVVWKRPMACLLPLFSVGCSGWWCSTMAFGAVLRTVATFVAKLCFGGFGAGVAYSALLGLRFLTFVHRFTSLLGVRGVELSASGTLLAGTCLVAVPLPLRGGCFALSRQPYRWIHVTFYLLVATGFSSPSGFGVIGCGSEGGTLVVATWWRQRLSPFSWDPHPREPVEGVLQATSVFELEAVLADSRAVGKTVLVRSHCLSRRWFRSHVVVSSVWPQLGQAAVVRVCVLYGGSLASLYRGGCRQESAAGELEVWMWHQRVCGSLTSWHVRGPGWFCLWALDLVEVRDSGLTWLLRCSVGLLSRWVCAEGCFHIVFDSAGSAEVMSGPTLVVGHGITLFRCFVVLCSRDWLSLLSLVHEAHPPTLFRSESRVAFLQVLGVFRSVGSGATFEVLGGGREVGSLQRPLQMSQFID</sequence>
<keyword evidence="3" id="KW-1185">Reference proteome</keyword>